<keyword evidence="2" id="KW-0460">Magnesium</keyword>
<proteinExistence type="predicted"/>
<name>A0A949N294_9ACTN</name>
<dbReference type="GO" id="GO:0003824">
    <property type="term" value="F:catalytic activity"/>
    <property type="evidence" value="ECO:0007669"/>
    <property type="project" value="UniProtKB-ARBA"/>
</dbReference>
<dbReference type="Pfam" id="PF00702">
    <property type="entry name" value="Hydrolase"/>
    <property type="match status" value="1"/>
</dbReference>
<protein>
    <submittedName>
        <fullName evidence="4">HAD family phosphatase</fullName>
    </submittedName>
</protein>
<sequence>MPTPPDALLCDMDGTLVDTEASWLETVDGLLHEHGEAHGPEAVRGFAGLPLGSAAQLLAVRIRRPVDVVAERLHHGFTARVSSGVRLKPGAAELLDRAAALGVPVALVTASERAVTDQVLRTLGAARFALSVANGETARGKPHPDPYLAACRLLGAAPGRCLAVEDTPVGVRAALAAGCRVLAVPTVPGIVAGGRTTVVGSLREIALWDFSFD</sequence>
<dbReference type="NCBIfam" id="TIGR01509">
    <property type="entry name" value="HAD-SF-IA-v3"/>
    <property type="match status" value="1"/>
</dbReference>
<evidence type="ECO:0000313" key="5">
    <source>
        <dbReference type="Proteomes" id="UP000694501"/>
    </source>
</evidence>
<keyword evidence="1" id="KW-0479">Metal-binding</keyword>
<organism evidence="4 5">
    <name type="scientific">Streptomyces tardus</name>
    <dbReference type="NCBI Taxonomy" id="2780544"/>
    <lineage>
        <taxon>Bacteria</taxon>
        <taxon>Bacillati</taxon>
        <taxon>Actinomycetota</taxon>
        <taxon>Actinomycetes</taxon>
        <taxon>Kitasatosporales</taxon>
        <taxon>Streptomycetaceae</taxon>
        <taxon>Streptomyces</taxon>
    </lineage>
</organism>
<evidence type="ECO:0000256" key="2">
    <source>
        <dbReference type="ARBA" id="ARBA00022842"/>
    </source>
</evidence>
<dbReference type="PANTHER" id="PTHR46193">
    <property type="entry name" value="6-PHOSPHOGLUCONATE PHOSPHATASE"/>
    <property type="match status" value="1"/>
</dbReference>
<accession>A0A949N294</accession>
<dbReference type="SFLD" id="SFLDS00003">
    <property type="entry name" value="Haloacid_Dehalogenase"/>
    <property type="match status" value="1"/>
</dbReference>
<keyword evidence="3" id="KW-0119">Carbohydrate metabolism</keyword>
<dbReference type="CDD" id="cd07505">
    <property type="entry name" value="HAD_BPGM-like"/>
    <property type="match status" value="1"/>
</dbReference>
<dbReference type="InterPro" id="IPR051600">
    <property type="entry name" value="Beta-PGM-like"/>
</dbReference>
<dbReference type="InterPro" id="IPR006439">
    <property type="entry name" value="HAD-SF_hydro_IA"/>
</dbReference>
<evidence type="ECO:0000256" key="1">
    <source>
        <dbReference type="ARBA" id="ARBA00022723"/>
    </source>
</evidence>
<dbReference type="EMBL" id="JAELVF020000001">
    <property type="protein sequence ID" value="MBU7598700.1"/>
    <property type="molecule type" value="Genomic_DNA"/>
</dbReference>
<gene>
    <name evidence="4" type="ORF">JGS22_014025</name>
</gene>
<dbReference type="RefSeq" id="WP_216814986.1">
    <property type="nucleotide sequence ID" value="NZ_JAELVF020000001.1"/>
</dbReference>
<dbReference type="AlphaFoldDB" id="A0A949N294"/>
<dbReference type="SFLD" id="SFLDG01129">
    <property type="entry name" value="C1.5:_HAD__Beta-PGM__Phosphata"/>
    <property type="match status" value="1"/>
</dbReference>
<comment type="caution">
    <text evidence="4">The sequence shown here is derived from an EMBL/GenBank/DDBJ whole genome shotgun (WGS) entry which is preliminary data.</text>
</comment>
<dbReference type="GO" id="GO:0046872">
    <property type="term" value="F:metal ion binding"/>
    <property type="evidence" value="ECO:0007669"/>
    <property type="project" value="UniProtKB-KW"/>
</dbReference>
<evidence type="ECO:0000256" key="3">
    <source>
        <dbReference type="ARBA" id="ARBA00023277"/>
    </source>
</evidence>
<evidence type="ECO:0000313" key="4">
    <source>
        <dbReference type="EMBL" id="MBU7598700.1"/>
    </source>
</evidence>
<dbReference type="PANTHER" id="PTHR46193:SF18">
    <property type="entry name" value="HEXITOL PHOSPHATASE B"/>
    <property type="match status" value="1"/>
</dbReference>
<keyword evidence="5" id="KW-1185">Reference proteome</keyword>
<dbReference type="Proteomes" id="UP000694501">
    <property type="component" value="Unassembled WGS sequence"/>
</dbReference>
<reference evidence="4" key="1">
    <citation type="submission" date="2021-06" db="EMBL/GenBank/DDBJ databases">
        <title>Sequencing of actinobacteria type strains.</title>
        <authorList>
            <person name="Nguyen G.-S."/>
            <person name="Wentzel A."/>
        </authorList>
    </citation>
    <scope>NUCLEOTIDE SEQUENCE</scope>
    <source>
        <strain evidence="4">P38-E01</strain>
    </source>
</reference>